<gene>
    <name evidence="1" type="ORF">V6N11_037782</name>
</gene>
<accession>A0ABR2PEH1</accession>
<proteinExistence type="predicted"/>
<organism evidence="1 2">
    <name type="scientific">Hibiscus sabdariffa</name>
    <name type="common">roselle</name>
    <dbReference type="NCBI Taxonomy" id="183260"/>
    <lineage>
        <taxon>Eukaryota</taxon>
        <taxon>Viridiplantae</taxon>
        <taxon>Streptophyta</taxon>
        <taxon>Embryophyta</taxon>
        <taxon>Tracheophyta</taxon>
        <taxon>Spermatophyta</taxon>
        <taxon>Magnoliopsida</taxon>
        <taxon>eudicotyledons</taxon>
        <taxon>Gunneridae</taxon>
        <taxon>Pentapetalae</taxon>
        <taxon>rosids</taxon>
        <taxon>malvids</taxon>
        <taxon>Malvales</taxon>
        <taxon>Malvaceae</taxon>
        <taxon>Malvoideae</taxon>
        <taxon>Hibiscus</taxon>
    </lineage>
</organism>
<reference evidence="1 2" key="1">
    <citation type="journal article" date="2024" name="G3 (Bethesda)">
        <title>Genome assembly of Hibiscus sabdariffa L. provides insights into metabolisms of medicinal natural products.</title>
        <authorList>
            <person name="Kim T."/>
        </authorList>
    </citation>
    <scope>NUCLEOTIDE SEQUENCE [LARGE SCALE GENOMIC DNA]</scope>
    <source>
        <strain evidence="1">TK-2024</strain>
        <tissue evidence="1">Old leaves</tissue>
    </source>
</reference>
<name>A0ABR2PEH1_9ROSI</name>
<dbReference type="Proteomes" id="UP001396334">
    <property type="component" value="Unassembled WGS sequence"/>
</dbReference>
<comment type="caution">
    <text evidence="1">The sequence shown here is derived from an EMBL/GenBank/DDBJ whole genome shotgun (WGS) entry which is preliminary data.</text>
</comment>
<protein>
    <submittedName>
        <fullName evidence="1">Uncharacterized protein</fullName>
    </submittedName>
</protein>
<keyword evidence="2" id="KW-1185">Reference proteome</keyword>
<evidence type="ECO:0000313" key="2">
    <source>
        <dbReference type="Proteomes" id="UP001396334"/>
    </source>
</evidence>
<dbReference type="EMBL" id="JBBPBN010000062">
    <property type="protein sequence ID" value="KAK8986856.1"/>
    <property type="molecule type" value="Genomic_DNA"/>
</dbReference>
<sequence length="104" mass="11584">MVKISKTLTSGVFRTKPILLNVGANGNQFGSFRSDKKRLGVARQWRRSETIPTILDTQELPYQSVKSKAKVALEVCKAVGLQFEANDFEVCKRLAEIEIEAGDL</sequence>
<evidence type="ECO:0000313" key="1">
    <source>
        <dbReference type="EMBL" id="KAK8986856.1"/>
    </source>
</evidence>